<dbReference type="InterPro" id="IPR001810">
    <property type="entry name" value="F-box_dom"/>
</dbReference>
<accession>A0A6A4GJT8</accession>
<name>A0A6A4GJT8_9AGAR</name>
<reference evidence="2" key="1">
    <citation type="journal article" date="2019" name="Environ. Microbiol.">
        <title>Fungal ecological strategies reflected in gene transcription - a case study of two litter decomposers.</title>
        <authorList>
            <person name="Barbi F."/>
            <person name="Kohler A."/>
            <person name="Barry K."/>
            <person name="Baskaran P."/>
            <person name="Daum C."/>
            <person name="Fauchery L."/>
            <person name="Ihrmark K."/>
            <person name="Kuo A."/>
            <person name="LaButti K."/>
            <person name="Lipzen A."/>
            <person name="Morin E."/>
            <person name="Grigoriev I.V."/>
            <person name="Henrissat B."/>
            <person name="Lindahl B."/>
            <person name="Martin F."/>
        </authorList>
    </citation>
    <scope>NUCLEOTIDE SEQUENCE</scope>
    <source>
        <strain evidence="2">JB14</strain>
    </source>
</reference>
<keyword evidence="3" id="KW-1185">Reference proteome</keyword>
<protein>
    <recommendedName>
        <fullName evidence="1">F-box domain-containing protein</fullName>
    </recommendedName>
</protein>
<evidence type="ECO:0000313" key="3">
    <source>
        <dbReference type="Proteomes" id="UP000799118"/>
    </source>
</evidence>
<evidence type="ECO:0000259" key="1">
    <source>
        <dbReference type="Pfam" id="PF12937"/>
    </source>
</evidence>
<dbReference type="Gene3D" id="3.80.10.10">
    <property type="entry name" value="Ribonuclease Inhibitor"/>
    <property type="match status" value="1"/>
</dbReference>
<evidence type="ECO:0000313" key="2">
    <source>
        <dbReference type="EMBL" id="KAE9385650.1"/>
    </source>
</evidence>
<organism evidence="2 3">
    <name type="scientific">Gymnopus androsaceus JB14</name>
    <dbReference type="NCBI Taxonomy" id="1447944"/>
    <lineage>
        <taxon>Eukaryota</taxon>
        <taxon>Fungi</taxon>
        <taxon>Dikarya</taxon>
        <taxon>Basidiomycota</taxon>
        <taxon>Agaricomycotina</taxon>
        <taxon>Agaricomycetes</taxon>
        <taxon>Agaricomycetidae</taxon>
        <taxon>Agaricales</taxon>
        <taxon>Marasmiineae</taxon>
        <taxon>Omphalotaceae</taxon>
        <taxon>Gymnopus</taxon>
    </lineage>
</organism>
<proteinExistence type="predicted"/>
<dbReference type="CDD" id="cd09917">
    <property type="entry name" value="F-box_SF"/>
    <property type="match status" value="1"/>
</dbReference>
<gene>
    <name evidence="2" type="ORF">BT96DRAFT_1026527</name>
</gene>
<dbReference type="AlphaFoldDB" id="A0A6A4GJT8"/>
<dbReference type="InterPro" id="IPR036047">
    <property type="entry name" value="F-box-like_dom_sf"/>
</dbReference>
<dbReference type="SUPFAM" id="SSF81383">
    <property type="entry name" value="F-box domain"/>
    <property type="match status" value="1"/>
</dbReference>
<dbReference type="InterPro" id="IPR032675">
    <property type="entry name" value="LRR_dom_sf"/>
</dbReference>
<dbReference type="OrthoDB" id="2948705at2759"/>
<dbReference type="Proteomes" id="UP000799118">
    <property type="component" value="Unassembled WGS sequence"/>
</dbReference>
<dbReference type="Pfam" id="PF12937">
    <property type="entry name" value="F-box-like"/>
    <property type="match status" value="1"/>
</dbReference>
<dbReference type="SUPFAM" id="SSF52047">
    <property type="entry name" value="RNI-like"/>
    <property type="match status" value="1"/>
</dbReference>
<dbReference type="EMBL" id="ML769958">
    <property type="protein sequence ID" value="KAE9385650.1"/>
    <property type="molecule type" value="Genomic_DNA"/>
</dbReference>
<sequence length="365" mass="41783">MIRNFRKRFGRGIQAILIKWTSKLYSSSSATSSSPHPFIQLPNELIQCILDHLYYDTPTLLNCALVARAWAVPAQRGIFQEIVLEFPHVGVYESSRSMRTRHTLLTRSFRKINATLANSRLASYVQSLKLYNFVDYSGGKVVGSLHAAAAQIVQCLSKVNKVQLSAPSLTQIYLSNFFVSTFAELASLLGHATHLKVLHVKETMLRYLGKNLRELELLEEYDGFPYHITDFLDHTPNLHSLTLHTRITKSIRHIEALFKPLPNLDGTSFSLRYLTLNFMFYSAFSATSVDHQNLCDQWVVLDTILERPEFSLLEMVHIRLIEAEHYFTIPDGYREFYRRTFSSLEGSGKLTVSRLKIADTIEIPF</sequence>
<feature type="domain" description="F-box" evidence="1">
    <location>
        <begin position="40"/>
        <end position="75"/>
    </location>
</feature>